<sequence>MSYKTAHDSSYFTVIHPQLNTMPGEQKTGLRRFNIHKNIESEPYLYTSPSLHRFQPFRKLEPLDNSSSPSPTTHHSKSRSLSTVRPFPQIDVINGKLYESQLNQSYEFDRINKSFDETTQRKNKSEVYEEEIRSLKEKIKKKEEEFFLIKRSASGFRNPYHINSYEKSLYDLNRNSYQKEEINKSLDYQMGIRQKRKELELWEKDREKSRRFEDMKILNEIEMRKRIDEMIKKKMYSQELNNQELQNGINKESKNLYSFNKKSIDPSSEYLANAMNFPRHTKKTAKTICYNPITNVIQDTSDFLFDQPTLNAQYRVSALPNEKGKPSGIFNKPALYNPLYTKLNPKISPTYPITGYIYQPAINQDFAISASKFFGCDSS</sequence>
<evidence type="ECO:0000313" key="2">
    <source>
        <dbReference type="EMBL" id="CAG9325790.1"/>
    </source>
</evidence>
<keyword evidence="3" id="KW-1185">Reference proteome</keyword>
<name>A0AAU9JJG7_9CILI</name>
<evidence type="ECO:0000313" key="3">
    <source>
        <dbReference type="Proteomes" id="UP001162131"/>
    </source>
</evidence>
<dbReference type="AlphaFoldDB" id="A0AAU9JJG7"/>
<dbReference type="EMBL" id="CAJZBQ010000039">
    <property type="protein sequence ID" value="CAG9325790.1"/>
    <property type="molecule type" value="Genomic_DNA"/>
</dbReference>
<protein>
    <submittedName>
        <fullName evidence="2">Uncharacterized protein</fullName>
    </submittedName>
</protein>
<feature type="region of interest" description="Disordered" evidence="1">
    <location>
        <begin position="60"/>
        <end position="82"/>
    </location>
</feature>
<accession>A0AAU9JJG7</accession>
<gene>
    <name evidence="2" type="ORF">BSTOLATCC_MIC39579</name>
</gene>
<dbReference type="Proteomes" id="UP001162131">
    <property type="component" value="Unassembled WGS sequence"/>
</dbReference>
<organism evidence="2 3">
    <name type="scientific">Blepharisma stoltei</name>
    <dbReference type="NCBI Taxonomy" id="1481888"/>
    <lineage>
        <taxon>Eukaryota</taxon>
        <taxon>Sar</taxon>
        <taxon>Alveolata</taxon>
        <taxon>Ciliophora</taxon>
        <taxon>Postciliodesmatophora</taxon>
        <taxon>Heterotrichea</taxon>
        <taxon>Heterotrichida</taxon>
        <taxon>Blepharismidae</taxon>
        <taxon>Blepharisma</taxon>
    </lineage>
</organism>
<evidence type="ECO:0000256" key="1">
    <source>
        <dbReference type="SAM" id="MobiDB-lite"/>
    </source>
</evidence>
<proteinExistence type="predicted"/>
<reference evidence="2" key="1">
    <citation type="submission" date="2021-09" db="EMBL/GenBank/DDBJ databases">
        <authorList>
            <consortium name="AG Swart"/>
            <person name="Singh M."/>
            <person name="Singh A."/>
            <person name="Seah K."/>
            <person name="Emmerich C."/>
        </authorList>
    </citation>
    <scope>NUCLEOTIDE SEQUENCE</scope>
    <source>
        <strain evidence="2">ATCC30299</strain>
    </source>
</reference>
<comment type="caution">
    <text evidence="2">The sequence shown here is derived from an EMBL/GenBank/DDBJ whole genome shotgun (WGS) entry which is preliminary data.</text>
</comment>